<accession>A0A4R6UCZ9</accession>
<evidence type="ECO:0000256" key="3">
    <source>
        <dbReference type="ARBA" id="ARBA00023125"/>
    </source>
</evidence>
<dbReference type="AlphaFoldDB" id="A0A4R6UCZ9"/>
<dbReference type="SUPFAM" id="SSF53850">
    <property type="entry name" value="Periplasmic binding protein-like II"/>
    <property type="match status" value="1"/>
</dbReference>
<protein>
    <submittedName>
        <fullName evidence="6">DNA-binding transcriptional LysR family regulator</fullName>
    </submittedName>
</protein>
<keyword evidence="7" id="KW-1185">Reference proteome</keyword>
<name>A0A4R6UCZ9_9BACI</name>
<dbReference type="EMBL" id="SNYJ01000001">
    <property type="protein sequence ID" value="TDQ42635.1"/>
    <property type="molecule type" value="Genomic_DNA"/>
</dbReference>
<organism evidence="6 7">
    <name type="scientific">Aureibacillus halotolerans</name>
    <dbReference type="NCBI Taxonomy" id="1508390"/>
    <lineage>
        <taxon>Bacteria</taxon>
        <taxon>Bacillati</taxon>
        <taxon>Bacillota</taxon>
        <taxon>Bacilli</taxon>
        <taxon>Bacillales</taxon>
        <taxon>Bacillaceae</taxon>
        <taxon>Aureibacillus</taxon>
    </lineage>
</organism>
<gene>
    <name evidence="6" type="ORF">EV213_10164</name>
</gene>
<proteinExistence type="inferred from homology"/>
<dbReference type="Pfam" id="PF03466">
    <property type="entry name" value="LysR_substrate"/>
    <property type="match status" value="1"/>
</dbReference>
<dbReference type="RefSeq" id="WP_133578479.1">
    <property type="nucleotide sequence ID" value="NZ_SNYJ01000001.1"/>
</dbReference>
<feature type="domain" description="HTH lysR-type" evidence="5">
    <location>
        <begin position="1"/>
        <end position="58"/>
    </location>
</feature>
<dbReference type="Gene3D" id="1.10.10.10">
    <property type="entry name" value="Winged helix-like DNA-binding domain superfamily/Winged helix DNA-binding domain"/>
    <property type="match status" value="1"/>
</dbReference>
<dbReference type="GO" id="GO:0003700">
    <property type="term" value="F:DNA-binding transcription factor activity"/>
    <property type="evidence" value="ECO:0007669"/>
    <property type="project" value="InterPro"/>
</dbReference>
<dbReference type="OrthoDB" id="9785745at2"/>
<dbReference type="InterPro" id="IPR036390">
    <property type="entry name" value="WH_DNA-bd_sf"/>
</dbReference>
<evidence type="ECO:0000256" key="2">
    <source>
        <dbReference type="ARBA" id="ARBA00023015"/>
    </source>
</evidence>
<dbReference type="PANTHER" id="PTHR30126">
    <property type="entry name" value="HTH-TYPE TRANSCRIPTIONAL REGULATOR"/>
    <property type="match status" value="1"/>
</dbReference>
<dbReference type="PANTHER" id="PTHR30126:SF39">
    <property type="entry name" value="HTH-TYPE TRANSCRIPTIONAL REGULATOR CYSL"/>
    <property type="match status" value="1"/>
</dbReference>
<evidence type="ECO:0000313" key="6">
    <source>
        <dbReference type="EMBL" id="TDQ42635.1"/>
    </source>
</evidence>
<comment type="caution">
    <text evidence="6">The sequence shown here is derived from an EMBL/GenBank/DDBJ whole genome shotgun (WGS) entry which is preliminary data.</text>
</comment>
<sequence length="301" mass="33874">MNIKWLELFCYIVEEGSISSAGRRAFISQPSVTKNIRSLEDVYGILLFQREKNSLTLTDAGELLYPHAKAMLAEYQNSVEAIGHLKDASFSRLNIGASFTLGEYVLPPVIQAYQDVHTHDRVQLAIYNTPTILQMLDMQTIDMAFVEGEVESKSFHAEAIAYDEVILIVDPKHPWANQHHVFARDLLGHAYVSREETSHTRRMVEEHLAKKIQTKELNRCLALSTTQAVKNAVQSGLGFGFVSAATVQHELKHGLLVQVDLADVKLTRPFWCVTKPMRFEKPSAAAFLQLTKKLIDSGSHR</sequence>
<dbReference type="InterPro" id="IPR005119">
    <property type="entry name" value="LysR_subst-bd"/>
</dbReference>
<dbReference type="Pfam" id="PF00126">
    <property type="entry name" value="HTH_1"/>
    <property type="match status" value="1"/>
</dbReference>
<dbReference type="Gene3D" id="3.40.190.10">
    <property type="entry name" value="Periplasmic binding protein-like II"/>
    <property type="match status" value="2"/>
</dbReference>
<dbReference type="Proteomes" id="UP000295632">
    <property type="component" value="Unassembled WGS sequence"/>
</dbReference>
<dbReference type="CDD" id="cd08420">
    <property type="entry name" value="PBP2_CysL_like"/>
    <property type="match status" value="1"/>
</dbReference>
<reference evidence="6 7" key="1">
    <citation type="submission" date="2019-03" db="EMBL/GenBank/DDBJ databases">
        <title>Genomic Encyclopedia of Type Strains, Phase IV (KMG-IV): sequencing the most valuable type-strain genomes for metagenomic binning, comparative biology and taxonomic classification.</title>
        <authorList>
            <person name="Goeker M."/>
        </authorList>
    </citation>
    <scope>NUCLEOTIDE SEQUENCE [LARGE SCALE GENOMIC DNA]</scope>
    <source>
        <strain evidence="6 7">DSM 28697</strain>
    </source>
</reference>
<keyword evidence="2" id="KW-0805">Transcription regulation</keyword>
<evidence type="ECO:0000256" key="1">
    <source>
        <dbReference type="ARBA" id="ARBA00009437"/>
    </source>
</evidence>
<dbReference type="PRINTS" id="PR00039">
    <property type="entry name" value="HTHLYSR"/>
</dbReference>
<evidence type="ECO:0000313" key="7">
    <source>
        <dbReference type="Proteomes" id="UP000295632"/>
    </source>
</evidence>
<evidence type="ECO:0000256" key="4">
    <source>
        <dbReference type="ARBA" id="ARBA00023163"/>
    </source>
</evidence>
<comment type="similarity">
    <text evidence="1">Belongs to the LysR transcriptional regulatory family.</text>
</comment>
<keyword evidence="3 6" id="KW-0238">DNA-binding</keyword>
<keyword evidence="4" id="KW-0804">Transcription</keyword>
<dbReference type="SUPFAM" id="SSF46785">
    <property type="entry name" value="Winged helix' DNA-binding domain"/>
    <property type="match status" value="1"/>
</dbReference>
<dbReference type="FunFam" id="1.10.10.10:FF:000001">
    <property type="entry name" value="LysR family transcriptional regulator"/>
    <property type="match status" value="1"/>
</dbReference>
<dbReference type="GO" id="GO:0000976">
    <property type="term" value="F:transcription cis-regulatory region binding"/>
    <property type="evidence" value="ECO:0007669"/>
    <property type="project" value="TreeGrafter"/>
</dbReference>
<dbReference type="PROSITE" id="PS50931">
    <property type="entry name" value="HTH_LYSR"/>
    <property type="match status" value="1"/>
</dbReference>
<dbReference type="InterPro" id="IPR036388">
    <property type="entry name" value="WH-like_DNA-bd_sf"/>
</dbReference>
<dbReference type="InterPro" id="IPR000847">
    <property type="entry name" value="LysR_HTH_N"/>
</dbReference>
<evidence type="ECO:0000259" key="5">
    <source>
        <dbReference type="PROSITE" id="PS50931"/>
    </source>
</evidence>